<dbReference type="AlphaFoldDB" id="A0A316FGX7"/>
<dbReference type="RefSeq" id="WP_109764593.1">
    <property type="nucleotide sequence ID" value="NZ_QGGU01000011.1"/>
</dbReference>
<comment type="caution">
    <text evidence="2">The sequence shown here is derived from an EMBL/GenBank/DDBJ whole genome shotgun (WGS) entry which is preliminary data.</text>
</comment>
<reference evidence="2 3" key="1">
    <citation type="submission" date="2018-05" db="EMBL/GenBank/DDBJ databases">
        <title>Genomic Encyclopedia of Type Strains, Phase IV (KMG-IV): sequencing the most valuable type-strain genomes for metagenomic binning, comparative biology and taxonomic classification.</title>
        <authorList>
            <person name="Goeker M."/>
        </authorList>
    </citation>
    <scope>NUCLEOTIDE SEQUENCE [LARGE SCALE GENOMIC DNA]</scope>
    <source>
        <strain evidence="2 3">DSM 25350</strain>
    </source>
</reference>
<evidence type="ECO:0000313" key="3">
    <source>
        <dbReference type="Proteomes" id="UP000245790"/>
    </source>
</evidence>
<gene>
    <name evidence="2" type="ORF">C8D97_11187</name>
</gene>
<evidence type="ECO:0000256" key="1">
    <source>
        <dbReference type="SAM" id="MobiDB-lite"/>
    </source>
</evidence>
<feature type="region of interest" description="Disordered" evidence="1">
    <location>
        <begin position="1"/>
        <end position="24"/>
    </location>
</feature>
<name>A0A316FGX7_9GAMM</name>
<evidence type="ECO:0000313" key="2">
    <source>
        <dbReference type="EMBL" id="PWK47342.1"/>
    </source>
</evidence>
<dbReference type="Proteomes" id="UP000245790">
    <property type="component" value="Unassembled WGS sequence"/>
</dbReference>
<keyword evidence="3" id="KW-1185">Reference proteome</keyword>
<accession>A0A316FGX7</accession>
<proteinExistence type="predicted"/>
<dbReference type="EMBL" id="QGGU01000011">
    <property type="protein sequence ID" value="PWK47342.1"/>
    <property type="molecule type" value="Genomic_DNA"/>
</dbReference>
<dbReference type="Gene3D" id="1.10.10.10">
    <property type="entry name" value="Winged helix-like DNA-binding domain superfamily/Winged helix DNA-binding domain"/>
    <property type="match status" value="1"/>
</dbReference>
<dbReference type="InterPro" id="IPR036388">
    <property type="entry name" value="WH-like_DNA-bd_sf"/>
</dbReference>
<organism evidence="2 3">
    <name type="scientific">Pleionea mediterranea</name>
    <dbReference type="NCBI Taxonomy" id="523701"/>
    <lineage>
        <taxon>Bacteria</taxon>
        <taxon>Pseudomonadati</taxon>
        <taxon>Pseudomonadota</taxon>
        <taxon>Gammaproteobacteria</taxon>
        <taxon>Oceanospirillales</taxon>
        <taxon>Pleioneaceae</taxon>
        <taxon>Pleionea</taxon>
    </lineage>
</organism>
<dbReference type="OrthoDB" id="8410638at2"/>
<protein>
    <submittedName>
        <fullName evidence="2">Uncharacterized protein</fullName>
    </submittedName>
</protein>
<sequence>MKSSNYLRQAKRRNHHKDEDKSPSWQDKVIGKYQLSLLLDINRAQLDSWIKMGMPVIQEGGINREWEFDLVAVKAWANSNGHLDNR</sequence>